<reference evidence="2" key="2">
    <citation type="submission" date="2010-04" db="EMBL/GenBank/DDBJ databases">
        <authorList>
            <person name="Buell R."/>
            <person name="Hamilton J."/>
            <person name="Hostetler J."/>
        </authorList>
    </citation>
    <scope>NUCLEOTIDE SEQUENCE [LARGE SCALE GENOMIC DNA]</scope>
    <source>
        <strain evidence="2">DAOM:BR144</strain>
    </source>
</reference>
<dbReference type="Proteomes" id="UP000019132">
    <property type="component" value="Unassembled WGS sequence"/>
</dbReference>
<name>K3XAZ3_GLOUD</name>
<dbReference type="InParanoid" id="K3XAZ3"/>
<dbReference type="AlphaFoldDB" id="K3XAZ3"/>
<accession>K3XAZ3</accession>
<dbReference type="VEuPathDB" id="FungiDB:PYU1_G014361"/>
<dbReference type="eggNOG" id="ENOG502S03W">
    <property type="taxonomic scope" value="Eukaryota"/>
</dbReference>
<dbReference type="HOGENOM" id="CLU_028785_0_0_1"/>
<dbReference type="OMA" id="VHVCRFI"/>
<keyword evidence="2" id="KW-1185">Reference proteome</keyword>
<evidence type="ECO:0000313" key="2">
    <source>
        <dbReference type="Proteomes" id="UP000019132"/>
    </source>
</evidence>
<reference evidence="1" key="3">
    <citation type="submission" date="2015-02" db="UniProtKB">
        <authorList>
            <consortium name="EnsemblProtists"/>
        </authorList>
    </citation>
    <scope>IDENTIFICATION</scope>
    <source>
        <strain evidence="1">DAOM BR144</strain>
    </source>
</reference>
<protein>
    <submittedName>
        <fullName evidence="1">Uncharacterized protein</fullName>
    </submittedName>
</protein>
<dbReference type="EnsemblProtists" id="PYU1_T014392">
    <property type="protein sequence ID" value="PYU1_T014392"/>
    <property type="gene ID" value="PYU1_G014361"/>
</dbReference>
<sequence>MGGAVSELRHAIHAHVLIARHYPAFLEPYLVVVQFFLRTAETGEGANPDHPVDVLPMDVVTTDKRIFEEASTEIELLVENALVMQTLLRAVETYRSLALAPDLDPLKRWYDPPWRTASNNTRPMPQFLDIRADEVARFQIAVLRTSIRCLRLMMNCADARARLEELNGPQLLNNAVLENALDDFIKNDVKAIFSAVYGGENAVRRIVLANVQITVEMVSENRDSAIVHLAGAKRLCQLLADANVIMYTPAASQLEAAMSSPHHEQQEAIAQERCVPIFRDMDTFGAVPLLISSLARFDVNAYLSLYFHVCRFISFVAVETHNAKLVGQHGGVDGAIRLLFRARELQRQKKQAERDELARHKRLQESPHADWLSILEVNNRSAPWPPAVMDAAGVQATSLAALAVVEFTPTEIGQMAMWALDLLATLDFNVSLMKLHKLKYLLEEIRLDPDGKELGDALIVTRRLRLIRWDQVGLPPPSS</sequence>
<organism evidence="1 2">
    <name type="scientific">Globisporangium ultimum (strain ATCC 200006 / CBS 805.95 / DAOM BR144)</name>
    <name type="common">Pythium ultimum</name>
    <dbReference type="NCBI Taxonomy" id="431595"/>
    <lineage>
        <taxon>Eukaryota</taxon>
        <taxon>Sar</taxon>
        <taxon>Stramenopiles</taxon>
        <taxon>Oomycota</taxon>
        <taxon>Peronosporomycetes</taxon>
        <taxon>Pythiales</taxon>
        <taxon>Pythiaceae</taxon>
        <taxon>Globisporangium</taxon>
    </lineage>
</organism>
<evidence type="ECO:0000313" key="1">
    <source>
        <dbReference type="EnsemblProtists" id="PYU1_T014392"/>
    </source>
</evidence>
<reference evidence="2" key="1">
    <citation type="journal article" date="2010" name="Genome Biol.">
        <title>Genome sequence of the necrotrophic plant pathogen Pythium ultimum reveals original pathogenicity mechanisms and effector repertoire.</title>
        <authorList>
            <person name="Levesque C.A."/>
            <person name="Brouwer H."/>
            <person name="Cano L."/>
            <person name="Hamilton J.P."/>
            <person name="Holt C."/>
            <person name="Huitema E."/>
            <person name="Raffaele S."/>
            <person name="Robideau G.P."/>
            <person name="Thines M."/>
            <person name="Win J."/>
            <person name="Zerillo M.M."/>
            <person name="Beakes G.W."/>
            <person name="Boore J.L."/>
            <person name="Busam D."/>
            <person name="Dumas B."/>
            <person name="Ferriera S."/>
            <person name="Fuerstenberg S.I."/>
            <person name="Gachon C.M."/>
            <person name="Gaulin E."/>
            <person name="Govers F."/>
            <person name="Grenville-Briggs L."/>
            <person name="Horner N."/>
            <person name="Hostetler J."/>
            <person name="Jiang R.H."/>
            <person name="Johnson J."/>
            <person name="Krajaejun T."/>
            <person name="Lin H."/>
            <person name="Meijer H.J."/>
            <person name="Moore B."/>
            <person name="Morris P."/>
            <person name="Phuntmart V."/>
            <person name="Puiu D."/>
            <person name="Shetty J."/>
            <person name="Stajich J.E."/>
            <person name="Tripathy S."/>
            <person name="Wawra S."/>
            <person name="van West P."/>
            <person name="Whitty B.R."/>
            <person name="Coutinho P.M."/>
            <person name="Henrissat B."/>
            <person name="Martin F."/>
            <person name="Thomas P.D."/>
            <person name="Tyler B.M."/>
            <person name="De Vries R.P."/>
            <person name="Kamoun S."/>
            <person name="Yandell M."/>
            <person name="Tisserat N."/>
            <person name="Buell C.R."/>
        </authorList>
    </citation>
    <scope>NUCLEOTIDE SEQUENCE</scope>
    <source>
        <strain evidence="2">DAOM:BR144</strain>
    </source>
</reference>
<proteinExistence type="predicted"/>
<dbReference type="EMBL" id="GL376565">
    <property type="status" value="NOT_ANNOTATED_CDS"/>
    <property type="molecule type" value="Genomic_DNA"/>
</dbReference>